<keyword evidence="9" id="KW-1185">Reference proteome</keyword>
<dbReference type="PROSITE" id="PS51895">
    <property type="entry name" value="AA1"/>
    <property type="match status" value="1"/>
</dbReference>
<gene>
    <name evidence="8" type="ORF">E4U43_004820</name>
</gene>
<dbReference type="Pfam" id="PF16541">
    <property type="entry name" value="AltA1"/>
    <property type="match status" value="1"/>
</dbReference>
<dbReference type="OrthoDB" id="3928926at2759"/>
<name>A0A9P7N599_9HYPO</name>
<keyword evidence="2" id="KW-0964">Secreted</keyword>
<evidence type="ECO:0000313" key="8">
    <source>
        <dbReference type="EMBL" id="KAG5988173.1"/>
    </source>
</evidence>
<feature type="chain" id="PRO_5040150466" description="AA1-like domain-containing protein" evidence="6">
    <location>
        <begin position="17"/>
        <end position="151"/>
    </location>
</feature>
<dbReference type="AlphaFoldDB" id="A0A9P7N599"/>
<comment type="subcellular location">
    <subcellularLocation>
        <location evidence="1">Secreted</location>
    </subcellularLocation>
</comment>
<evidence type="ECO:0000313" key="9">
    <source>
        <dbReference type="Proteomes" id="UP000748025"/>
    </source>
</evidence>
<feature type="signal peptide" evidence="6">
    <location>
        <begin position="1"/>
        <end position="16"/>
    </location>
</feature>
<accession>A0A9P7N599</accession>
<evidence type="ECO:0000256" key="2">
    <source>
        <dbReference type="ARBA" id="ARBA00022525"/>
    </source>
</evidence>
<proteinExistence type="predicted"/>
<evidence type="ECO:0000256" key="5">
    <source>
        <dbReference type="PROSITE-ProRule" id="PRU01243"/>
    </source>
</evidence>
<dbReference type="GO" id="GO:0005576">
    <property type="term" value="C:extracellular region"/>
    <property type="evidence" value="ECO:0007669"/>
    <property type="project" value="UniProtKB-SubCell"/>
</dbReference>
<reference evidence="8" key="1">
    <citation type="journal article" date="2020" name="bioRxiv">
        <title>Whole genome comparisons of ergot fungi reveals the divergence and evolution of species within the genus Claviceps are the result of varying mechanisms driving genome evolution and host range expansion.</title>
        <authorList>
            <person name="Wyka S.A."/>
            <person name="Mondo S.J."/>
            <person name="Liu M."/>
            <person name="Dettman J."/>
            <person name="Nalam V."/>
            <person name="Broders K.D."/>
        </authorList>
    </citation>
    <scope>NUCLEOTIDE SEQUENCE</scope>
    <source>
        <strain evidence="8">CCC 602</strain>
    </source>
</reference>
<evidence type="ECO:0000256" key="6">
    <source>
        <dbReference type="SAM" id="SignalP"/>
    </source>
</evidence>
<evidence type="ECO:0000259" key="7">
    <source>
        <dbReference type="PROSITE" id="PS51895"/>
    </source>
</evidence>
<comment type="caution">
    <text evidence="5">Lacks conserved residue(s) required for the propagation of feature annotation.</text>
</comment>
<evidence type="ECO:0000256" key="3">
    <source>
        <dbReference type="ARBA" id="ARBA00022729"/>
    </source>
</evidence>
<feature type="disulfide bond" evidence="5">
    <location>
        <begin position="128"/>
        <end position="140"/>
    </location>
</feature>
<keyword evidence="3 6" id="KW-0732">Signal</keyword>
<protein>
    <recommendedName>
        <fullName evidence="7">AA1-like domain-containing protein</fullName>
    </recommendedName>
</protein>
<organism evidence="8 9">
    <name type="scientific">Claviceps pusilla</name>
    <dbReference type="NCBI Taxonomy" id="123648"/>
    <lineage>
        <taxon>Eukaryota</taxon>
        <taxon>Fungi</taxon>
        <taxon>Dikarya</taxon>
        <taxon>Ascomycota</taxon>
        <taxon>Pezizomycotina</taxon>
        <taxon>Sordariomycetes</taxon>
        <taxon>Hypocreomycetidae</taxon>
        <taxon>Hypocreales</taxon>
        <taxon>Clavicipitaceae</taxon>
        <taxon>Claviceps</taxon>
    </lineage>
</organism>
<dbReference type="InterPro" id="IPR032382">
    <property type="entry name" value="AltA1"/>
</dbReference>
<dbReference type="Proteomes" id="UP000748025">
    <property type="component" value="Unassembled WGS sequence"/>
</dbReference>
<dbReference type="EMBL" id="SRPW01003129">
    <property type="protein sequence ID" value="KAG5988173.1"/>
    <property type="molecule type" value="Genomic_DNA"/>
</dbReference>
<evidence type="ECO:0000256" key="1">
    <source>
        <dbReference type="ARBA" id="ARBA00004613"/>
    </source>
</evidence>
<keyword evidence="4 5" id="KW-1015">Disulfide bond</keyword>
<sequence>MKAFTILSLATSLVAAARPGLSNVPSENVDIRNFNLQKTVVDGHTVFNFVSFVLEGANKVPAVCRAVNLDFGDQFENNNGVFQCDDGGNHFTFGIHPGATHDTIKLSIYHQLRPAVHYTGSGDILLNCVPVPTAQDQYRCSQANQNTIVIQ</sequence>
<comment type="caution">
    <text evidence="8">The sequence shown here is derived from an EMBL/GenBank/DDBJ whole genome shotgun (WGS) entry which is preliminary data.</text>
</comment>
<dbReference type="Gene3D" id="2.40.350.20">
    <property type="match status" value="1"/>
</dbReference>
<evidence type="ECO:0000256" key="4">
    <source>
        <dbReference type="ARBA" id="ARBA00023157"/>
    </source>
</evidence>
<feature type="domain" description="AA1-like" evidence="7">
    <location>
        <begin position="24"/>
        <end position="151"/>
    </location>
</feature>